<reference evidence="2 3" key="1">
    <citation type="submission" date="2017-03" db="EMBL/GenBank/DDBJ databases">
        <title>Genomic and clinical evidence uncovers the enterohepatic species Helicobacter valdiviensis as a potential human intestinal pathogen.</title>
        <authorList>
            <person name="Fresia P."/>
            <person name="Jara R."/>
            <person name="Sierra R."/>
            <person name="Ferres I."/>
            <person name="Greif G."/>
            <person name="Iraola G."/>
            <person name="Collado L."/>
        </authorList>
    </citation>
    <scope>NUCLEOTIDE SEQUENCE [LARGE SCALE GENOMIC DNA]</scope>
    <source>
        <strain evidence="2 3">WBE14</strain>
    </source>
</reference>
<proteinExistence type="predicted"/>
<keyword evidence="3" id="KW-1185">Reference proteome</keyword>
<evidence type="ECO:0000256" key="1">
    <source>
        <dbReference type="SAM" id="Phobius"/>
    </source>
</evidence>
<feature type="transmembrane region" description="Helical" evidence="1">
    <location>
        <begin position="6"/>
        <end position="26"/>
    </location>
</feature>
<evidence type="ECO:0000313" key="2">
    <source>
        <dbReference type="EMBL" id="PZT48502.1"/>
    </source>
</evidence>
<keyword evidence="1" id="KW-1133">Transmembrane helix</keyword>
<dbReference type="AlphaFoldDB" id="A0A2W6MVX9"/>
<evidence type="ECO:0008006" key="4">
    <source>
        <dbReference type="Google" id="ProtNLM"/>
    </source>
</evidence>
<name>A0A2W6MVX9_9HELI</name>
<dbReference type="Proteomes" id="UP000249746">
    <property type="component" value="Unassembled WGS sequence"/>
</dbReference>
<dbReference type="EMBL" id="NBIU01000006">
    <property type="protein sequence ID" value="PZT48502.1"/>
    <property type="molecule type" value="Genomic_DNA"/>
</dbReference>
<organism evidence="2 3">
    <name type="scientific">Helicobacter valdiviensis</name>
    <dbReference type="NCBI Taxonomy" id="1458358"/>
    <lineage>
        <taxon>Bacteria</taxon>
        <taxon>Pseudomonadati</taxon>
        <taxon>Campylobacterota</taxon>
        <taxon>Epsilonproteobacteria</taxon>
        <taxon>Campylobacterales</taxon>
        <taxon>Helicobacteraceae</taxon>
        <taxon>Helicobacter</taxon>
    </lineage>
</organism>
<sequence>MQIRLLVVIFSIFTCILFFVLIRFYVGAMGAYELPLVQTYNFKDQQDNNSQEVLKSAWVSRLAMQDKAEYIYPAPEMQVKLMLSSEMEQEQESKIYRVSVGVIDEYQFFCINQVLSAHKIKYSYYKVGDHIWLLVASNNQDYLHNVLEKLKHYEINYTITLS</sequence>
<dbReference type="RefSeq" id="WP_111229385.1">
    <property type="nucleotide sequence ID" value="NZ_NBIU01000006.1"/>
</dbReference>
<evidence type="ECO:0000313" key="3">
    <source>
        <dbReference type="Proteomes" id="UP000249746"/>
    </source>
</evidence>
<protein>
    <recommendedName>
        <fullName evidence="4">Periplasmic protein</fullName>
    </recommendedName>
</protein>
<dbReference type="OrthoDB" id="5323138at2"/>
<comment type="caution">
    <text evidence="2">The sequence shown here is derived from an EMBL/GenBank/DDBJ whole genome shotgun (WGS) entry which is preliminary data.</text>
</comment>
<accession>A0A2W6MVX9</accession>
<gene>
    <name evidence="2" type="ORF">B6S12_03235</name>
</gene>
<keyword evidence="1" id="KW-0472">Membrane</keyword>
<keyword evidence="1" id="KW-0812">Transmembrane</keyword>